<sequence>MNSFKKIIVSTFGAWMAFIMISCEDKQEPGPSRTGEKPDAIRSYDIKSIAGGAIINYALPSNKDLRYVKAVYTLGDGSVRENKASIYKNSIVVDGFAQAGDYQVNLIAVAVGEVESEPTSITVTTLTPPYLQTLETIAKDGNLLPTFGGIRLNYENTVEAPLVIHVLTKNQNGQWERATDHYTKRNAGMFNVRGYAAEEREFGIYITDRWNNHSDTLVRTFVPIFEVMMDKSLFKTYNLPSDTYAAHTGFRSTDVLWDGADRVATTILHTKPGTGIPQHFSFDMGVSAMLSRFVMYSRLSNEYRFNHPKVFELWGSNAPNPDGSWESWTQVGTFTSIKPSGLPLGEQTADDIAYARAGEEFDVELQQQPYRYWRFRTLDTWGGNSDVALGELTFYGRAE</sequence>
<name>A0ABQ3HZ71_9SPHI</name>
<dbReference type="SUPFAM" id="SSF49785">
    <property type="entry name" value="Galactose-binding domain-like"/>
    <property type="match status" value="1"/>
</dbReference>
<feature type="domain" description="DUF5126" evidence="3">
    <location>
        <begin position="126"/>
        <end position="232"/>
    </location>
</feature>
<dbReference type="EMBL" id="BNAF01000005">
    <property type="protein sequence ID" value="GHE33866.1"/>
    <property type="molecule type" value="Genomic_DNA"/>
</dbReference>
<dbReference type="Pfam" id="PF16391">
    <property type="entry name" value="DUF5000"/>
    <property type="match status" value="1"/>
</dbReference>
<organism evidence="4 5">
    <name type="scientific">Sphingobacterium griseoflavum</name>
    <dbReference type="NCBI Taxonomy" id="1474952"/>
    <lineage>
        <taxon>Bacteria</taxon>
        <taxon>Pseudomonadati</taxon>
        <taxon>Bacteroidota</taxon>
        <taxon>Sphingobacteriia</taxon>
        <taxon>Sphingobacteriales</taxon>
        <taxon>Sphingobacteriaceae</taxon>
        <taxon>Sphingobacterium</taxon>
    </lineage>
</organism>
<dbReference type="PROSITE" id="PS51257">
    <property type="entry name" value="PROKAR_LIPOPROTEIN"/>
    <property type="match status" value="1"/>
</dbReference>
<dbReference type="InterPro" id="IPR032164">
    <property type="entry name" value="DUF5000"/>
</dbReference>
<dbReference type="InterPro" id="IPR033431">
    <property type="entry name" value="DUF5126"/>
</dbReference>
<proteinExistence type="predicted"/>
<gene>
    <name evidence="4" type="ORF">GCM10017764_16410</name>
</gene>
<evidence type="ECO:0000259" key="1">
    <source>
        <dbReference type="Pfam" id="PF16323"/>
    </source>
</evidence>
<evidence type="ECO:0008006" key="6">
    <source>
        <dbReference type="Google" id="ProtNLM"/>
    </source>
</evidence>
<reference evidence="5" key="1">
    <citation type="journal article" date="2019" name="Int. J. Syst. Evol. Microbiol.">
        <title>The Global Catalogue of Microorganisms (GCM) 10K type strain sequencing project: providing services to taxonomists for standard genome sequencing and annotation.</title>
        <authorList>
            <consortium name="The Broad Institute Genomics Platform"/>
            <consortium name="The Broad Institute Genome Sequencing Center for Infectious Disease"/>
            <person name="Wu L."/>
            <person name="Ma J."/>
        </authorList>
    </citation>
    <scope>NUCLEOTIDE SEQUENCE [LARGE SCALE GENOMIC DNA]</scope>
    <source>
        <strain evidence="5">CGMCC 1.12966</strain>
    </source>
</reference>
<dbReference type="Pfam" id="PF17166">
    <property type="entry name" value="DUF5126"/>
    <property type="match status" value="1"/>
</dbReference>
<comment type="caution">
    <text evidence="4">The sequence shown here is derived from an EMBL/GenBank/DDBJ whole genome shotgun (WGS) entry which is preliminary data.</text>
</comment>
<feature type="domain" description="DUF4959" evidence="1">
    <location>
        <begin position="22"/>
        <end position="124"/>
    </location>
</feature>
<dbReference type="Pfam" id="PF16323">
    <property type="entry name" value="DUF4959"/>
    <property type="match status" value="1"/>
</dbReference>
<dbReference type="InterPro" id="IPR032527">
    <property type="entry name" value="DUF4959"/>
</dbReference>
<evidence type="ECO:0000313" key="4">
    <source>
        <dbReference type="EMBL" id="GHE33866.1"/>
    </source>
</evidence>
<dbReference type="Gene3D" id="2.60.120.260">
    <property type="entry name" value="Galactose-binding domain-like"/>
    <property type="match status" value="1"/>
</dbReference>
<evidence type="ECO:0000259" key="3">
    <source>
        <dbReference type="Pfam" id="PF17166"/>
    </source>
</evidence>
<dbReference type="Proteomes" id="UP000620550">
    <property type="component" value="Unassembled WGS sequence"/>
</dbReference>
<protein>
    <recommendedName>
        <fullName evidence="6">DUF4959 domain-containing protein</fullName>
    </recommendedName>
</protein>
<feature type="domain" description="DUF5000" evidence="2">
    <location>
        <begin position="257"/>
        <end position="396"/>
    </location>
</feature>
<keyword evidence="5" id="KW-1185">Reference proteome</keyword>
<dbReference type="RefSeq" id="WP_189626166.1">
    <property type="nucleotide sequence ID" value="NZ_BNAF01000005.1"/>
</dbReference>
<dbReference type="InterPro" id="IPR008979">
    <property type="entry name" value="Galactose-bd-like_sf"/>
</dbReference>
<evidence type="ECO:0000313" key="5">
    <source>
        <dbReference type="Proteomes" id="UP000620550"/>
    </source>
</evidence>
<accession>A0ABQ3HZ71</accession>
<evidence type="ECO:0000259" key="2">
    <source>
        <dbReference type="Pfam" id="PF16391"/>
    </source>
</evidence>